<evidence type="ECO:0000256" key="1">
    <source>
        <dbReference type="SAM" id="Phobius"/>
    </source>
</evidence>
<sequence>MNKGFSVLEVILAAAVFIIIASGGVIVVIQSFNANRLGQETTIATQFASEGIEAVKSIKNQAYSSLVNTAGTGVIRNGSGVWAFGGANNTFVHNAGDNYIRTIKVESVNRDGVPPLGNIVASGGTVDPDTKKVTSTVAWNFNSVRPESVVLTSYLADWRKPISSIGEALALYGDTATLAAPRFRTYSNSSNVFSSESAAGTGFTDTIVGKSFKVKTSPTKVEAVAGYINNSGDMRILCYDGTSWASEWTVTVGGNGTNSQRFGIAYETNSGDVLVVYSRNVAATDELGYRTKLGTSGCGAANWSAENLLNPARTSGVVHWIDAKGDPRSSANNIAIIWADSNSDLSAMQWGGSSWSIVEPSAALETDLERAAASQDVSSFDLAYESISGNLMVVWSPNGTTCTAGSNCIRYARYTTSWSASAAVPTVADRATNIDISGNPNTNELALAAISNSSSDLSTAHWSGSAWTGRANVDTSAAAVAAGTKIVATGWLVSGATTSYVVVYNDSGATNVGWRVGNGSGATVLQTDFVPVPVFASPQRWYDIQTDPKNPDRLMLSLSDNNSDFFAKRLVMTAVPGFTWSNTEGGSALETGLGQATTGPFGFAYWRNP</sequence>
<organism evidence="2 3">
    <name type="scientific">Candidatus Woesebacteria bacterium RIFCSPHIGHO2_01_FULL_44_21</name>
    <dbReference type="NCBI Taxonomy" id="1802503"/>
    <lineage>
        <taxon>Bacteria</taxon>
        <taxon>Candidatus Woeseibacteriota</taxon>
    </lineage>
</organism>
<comment type="caution">
    <text evidence="2">The sequence shown here is derived from an EMBL/GenBank/DDBJ whole genome shotgun (WGS) entry which is preliminary data.</text>
</comment>
<keyword evidence="1" id="KW-1133">Transmembrane helix</keyword>
<reference evidence="2 3" key="1">
    <citation type="journal article" date="2016" name="Nat. Commun.">
        <title>Thousands of microbial genomes shed light on interconnected biogeochemical processes in an aquifer system.</title>
        <authorList>
            <person name="Anantharaman K."/>
            <person name="Brown C.T."/>
            <person name="Hug L.A."/>
            <person name="Sharon I."/>
            <person name="Castelle C.J."/>
            <person name="Probst A.J."/>
            <person name="Thomas B.C."/>
            <person name="Singh A."/>
            <person name="Wilkins M.J."/>
            <person name="Karaoz U."/>
            <person name="Brodie E.L."/>
            <person name="Williams K.H."/>
            <person name="Hubbard S.S."/>
            <person name="Banfield J.F."/>
        </authorList>
    </citation>
    <scope>NUCLEOTIDE SEQUENCE [LARGE SCALE GENOMIC DNA]</scope>
</reference>
<feature type="transmembrane region" description="Helical" evidence="1">
    <location>
        <begin position="7"/>
        <end position="29"/>
    </location>
</feature>
<evidence type="ECO:0000313" key="2">
    <source>
        <dbReference type="EMBL" id="OGM31173.1"/>
    </source>
</evidence>
<dbReference type="EMBL" id="MGGP01000029">
    <property type="protein sequence ID" value="OGM31173.1"/>
    <property type="molecule type" value="Genomic_DNA"/>
</dbReference>
<proteinExistence type="predicted"/>
<dbReference type="AlphaFoldDB" id="A0A1F7YV19"/>
<gene>
    <name evidence="2" type="ORF">A2803_01715</name>
</gene>
<protein>
    <submittedName>
        <fullName evidence="2">Uncharacterized protein</fullName>
    </submittedName>
</protein>
<accession>A0A1F7YV19</accession>
<name>A0A1F7YV19_9BACT</name>
<keyword evidence="1" id="KW-0812">Transmembrane</keyword>
<dbReference type="Proteomes" id="UP000178870">
    <property type="component" value="Unassembled WGS sequence"/>
</dbReference>
<evidence type="ECO:0000313" key="3">
    <source>
        <dbReference type="Proteomes" id="UP000178870"/>
    </source>
</evidence>
<keyword evidence="1" id="KW-0472">Membrane</keyword>